<dbReference type="STRING" id="679937.Bcop_1799"/>
<accession>F3ZRP9</accession>
<organism evidence="1 2">
    <name type="scientific">Bacteroides coprosuis DSM 18011</name>
    <dbReference type="NCBI Taxonomy" id="679937"/>
    <lineage>
        <taxon>Bacteria</taxon>
        <taxon>Pseudomonadati</taxon>
        <taxon>Bacteroidota</taxon>
        <taxon>Bacteroidia</taxon>
        <taxon>Bacteroidales</taxon>
        <taxon>Bacteroidaceae</taxon>
        <taxon>Bacteroides</taxon>
    </lineage>
</organism>
<dbReference type="SUPFAM" id="SSF48452">
    <property type="entry name" value="TPR-like"/>
    <property type="match status" value="1"/>
</dbReference>
<dbReference type="HOGENOM" id="CLU_123393_0_0_10"/>
<protein>
    <submittedName>
        <fullName evidence="1">Uncharacterized protein</fullName>
    </submittedName>
</protein>
<dbReference type="EMBL" id="CM001167">
    <property type="protein sequence ID" value="EGJ71988.1"/>
    <property type="molecule type" value="Genomic_DNA"/>
</dbReference>
<sequence>MQIPDDVFDKIEDLSEQGNEAMDNEQYSLAIDIFMRAYKLLPEPKDRWEAYIWLQASIGDAYFQEKEYEISIKYFQDIFNSGEVEDPFVMLRLGQNYYSLKEYELAKEFLLRAYQLDGITIFEEDMSFYNWLSQNVNLSSKQMN</sequence>
<evidence type="ECO:0000313" key="1">
    <source>
        <dbReference type="EMBL" id="EGJ71988.1"/>
    </source>
</evidence>
<proteinExistence type="predicted"/>
<dbReference type="Pfam" id="PF13181">
    <property type="entry name" value="TPR_8"/>
    <property type="match status" value="1"/>
</dbReference>
<dbReference type="SMART" id="SM00028">
    <property type="entry name" value="TPR"/>
    <property type="match status" value="3"/>
</dbReference>
<dbReference type="AlphaFoldDB" id="F3ZRP9"/>
<dbReference type="OrthoDB" id="1551390at2"/>
<keyword evidence="2" id="KW-1185">Reference proteome</keyword>
<gene>
    <name evidence="1" type="ORF">Bcop_1799</name>
</gene>
<evidence type="ECO:0000313" key="2">
    <source>
        <dbReference type="Proteomes" id="UP000018439"/>
    </source>
</evidence>
<dbReference type="Proteomes" id="UP000018439">
    <property type="component" value="Chromosome"/>
</dbReference>
<dbReference type="InterPro" id="IPR011990">
    <property type="entry name" value="TPR-like_helical_dom_sf"/>
</dbReference>
<dbReference type="Gene3D" id="1.25.40.10">
    <property type="entry name" value="Tetratricopeptide repeat domain"/>
    <property type="match status" value="1"/>
</dbReference>
<dbReference type="InterPro" id="IPR019734">
    <property type="entry name" value="TPR_rpt"/>
</dbReference>
<name>F3ZRP9_9BACE</name>
<reference evidence="1 2" key="1">
    <citation type="journal article" date="2011" name="Stand. Genomic Sci.">
        <title>Non-contiguous finished genome sequence of Bacteroides coprosuis type strain (PC139).</title>
        <authorList>
            <person name="Land M."/>
            <person name="Held B."/>
            <person name="Gronow S."/>
            <person name="Abt B."/>
            <person name="Lucas S."/>
            <person name="Del Rio T.G."/>
            <person name="Nolan M."/>
            <person name="Tice H."/>
            <person name="Cheng J.F."/>
            <person name="Pitluck S."/>
            <person name="Liolios K."/>
            <person name="Pagani I."/>
            <person name="Ivanova N."/>
            <person name="Mavromatis K."/>
            <person name="Mikhailova N."/>
            <person name="Pati A."/>
            <person name="Tapia R."/>
            <person name="Han C."/>
            <person name="Goodwin L."/>
            <person name="Chen A."/>
            <person name="Palaniappan K."/>
            <person name="Hauser L."/>
            <person name="Brambilla E.M."/>
            <person name="Rohde M."/>
            <person name="Goker M."/>
            <person name="Detter J.C."/>
            <person name="Woyke T."/>
            <person name="Bristow J."/>
            <person name="Eisen J.A."/>
            <person name="Markowitz V."/>
            <person name="Hugenholtz P."/>
            <person name="Kyrpides N.C."/>
            <person name="Klenk H.P."/>
            <person name="Lapidus A."/>
        </authorList>
    </citation>
    <scope>NUCLEOTIDE SEQUENCE</scope>
    <source>
        <strain evidence="1 2">DSM 18011</strain>
    </source>
</reference>
<dbReference type="eggNOG" id="COG0457">
    <property type="taxonomic scope" value="Bacteria"/>
</dbReference>